<name>A0A5B0NEG4_PUCGR</name>
<protein>
    <submittedName>
        <fullName evidence="1">Uncharacterized protein</fullName>
    </submittedName>
</protein>
<evidence type="ECO:0000313" key="2">
    <source>
        <dbReference type="Proteomes" id="UP000324748"/>
    </source>
</evidence>
<dbReference type="AlphaFoldDB" id="A0A5B0NEG4"/>
<dbReference type="EMBL" id="VSWC01000105">
    <property type="protein sequence ID" value="KAA1087116.1"/>
    <property type="molecule type" value="Genomic_DNA"/>
</dbReference>
<evidence type="ECO:0000313" key="1">
    <source>
        <dbReference type="EMBL" id="KAA1087116.1"/>
    </source>
</evidence>
<gene>
    <name evidence="1" type="ORF">PGT21_022952</name>
</gene>
<comment type="caution">
    <text evidence="1">The sequence shown here is derived from an EMBL/GenBank/DDBJ whole genome shotgun (WGS) entry which is preliminary data.</text>
</comment>
<keyword evidence="2" id="KW-1185">Reference proteome</keyword>
<accession>A0A5B0NEG4</accession>
<dbReference type="OrthoDB" id="10274719at2759"/>
<organism evidence="1 2">
    <name type="scientific">Puccinia graminis f. sp. tritici</name>
    <dbReference type="NCBI Taxonomy" id="56615"/>
    <lineage>
        <taxon>Eukaryota</taxon>
        <taxon>Fungi</taxon>
        <taxon>Dikarya</taxon>
        <taxon>Basidiomycota</taxon>
        <taxon>Pucciniomycotina</taxon>
        <taxon>Pucciniomycetes</taxon>
        <taxon>Pucciniales</taxon>
        <taxon>Pucciniaceae</taxon>
        <taxon>Puccinia</taxon>
    </lineage>
</organism>
<proteinExistence type="predicted"/>
<reference evidence="1 2" key="1">
    <citation type="submission" date="2019-05" db="EMBL/GenBank/DDBJ databases">
        <title>Emergence of the Ug99 lineage of the wheat stem rust pathogen through somatic hybridization.</title>
        <authorList>
            <person name="Li F."/>
            <person name="Upadhyaya N.M."/>
            <person name="Sperschneider J."/>
            <person name="Matny O."/>
            <person name="Nguyen-Phuc H."/>
            <person name="Mago R."/>
            <person name="Raley C."/>
            <person name="Miller M.E."/>
            <person name="Silverstein K.A.T."/>
            <person name="Henningsen E."/>
            <person name="Hirsch C.D."/>
            <person name="Visser B."/>
            <person name="Pretorius Z.A."/>
            <person name="Steffenson B.J."/>
            <person name="Schwessinger B."/>
            <person name="Dodds P.N."/>
            <person name="Figueroa M."/>
        </authorList>
    </citation>
    <scope>NUCLEOTIDE SEQUENCE [LARGE SCALE GENOMIC DNA]</scope>
    <source>
        <strain evidence="1">21-0</strain>
    </source>
</reference>
<sequence length="445" mass="50970">MRQELQAQLNWGFTGSFVNINHHTLELNKVDTAILQKHGIDISNSYHAIVTPNPEKPGHLAGTPRIDVLQNYHANLVLEILGNIESSCTILEDPKRFESAQVNVNALKLMYRLNDFFLGLLTALDKHNLINDKIIRKILNDRNKGRLIFNWLFGVHAVYPHNKVLSMSIDFRLSMQSSPSTHKIHGLLKHLDSDTWQSIERSYLDAQLTGMSLDPLLKKEMSSFHQLVQLKNEFMALTSPQAVEGLTEQAIQAHIHEVLKTVIGRLFAEVDKESPNEFITRTKLSYNLIRFMVQHHVQPSALSQEYMRKLRGLADFPKLQAFEAYFMEYSNVLQQAYVKLGQALQRLSDFRLREIYRISLSESRYLVNMDRSRLPWLISTDENKGNHMETPALELDPSLSAIIKPLKLEIEQVSAALEITEDWGVEAQANGLRVAVGVNWIKNRM</sequence>
<dbReference type="Proteomes" id="UP000324748">
    <property type="component" value="Unassembled WGS sequence"/>
</dbReference>